<dbReference type="EMBL" id="JAABLP010000003">
    <property type="protein sequence ID" value="NBN64486.1"/>
    <property type="molecule type" value="Genomic_DNA"/>
</dbReference>
<name>A0ABW9ZJE7_9HYPH</name>
<dbReference type="InterPro" id="IPR006143">
    <property type="entry name" value="RND_pump_MFP"/>
</dbReference>
<dbReference type="PANTHER" id="PTHR30469">
    <property type="entry name" value="MULTIDRUG RESISTANCE PROTEIN MDTA"/>
    <property type="match status" value="1"/>
</dbReference>
<dbReference type="NCBIfam" id="TIGR01730">
    <property type="entry name" value="RND_mfp"/>
    <property type="match status" value="1"/>
</dbReference>
<evidence type="ECO:0000313" key="3">
    <source>
        <dbReference type="EMBL" id="NBN64486.1"/>
    </source>
</evidence>
<sequence>MRIVKPALGLLAVAAAVAAFLFWTNRPPEVAVVSPSRGTAADVVYATASVEPVIWAKVTSLLRERLVELCDCEGRSIRAGDVLAELDAGDARATLKELEARQSLSLSEQERALELMQRRVISQQVYDKALSEYSQISALLAAQRERLNDYTIRAPISGLVLRQDGSVGEVVAPGEILFWIGQPSPLRLVADVNEEDIPQVAPGQKALIRADAFPGQALTATVDRITPMGDPVLKNYRVYLALPEDTPLRVGMTVELNIVTREVPDALLVPTAALDGTEVLTVADDGTLARQPVGIGIRGVEASQVLSGLDPDARLVSPFRDDLKPGQRIAPVAATDGAKP</sequence>
<gene>
    <name evidence="3" type="ORF">GWI71_12395</name>
</gene>
<dbReference type="Gene3D" id="1.10.287.470">
    <property type="entry name" value="Helix hairpin bin"/>
    <property type="match status" value="1"/>
</dbReference>
<evidence type="ECO:0000259" key="2">
    <source>
        <dbReference type="Pfam" id="PF25954"/>
    </source>
</evidence>
<feature type="domain" description="CusB-like beta-barrel" evidence="2">
    <location>
        <begin position="188"/>
        <end position="260"/>
    </location>
</feature>
<dbReference type="RefSeq" id="WP_161676463.1">
    <property type="nucleotide sequence ID" value="NZ_JAABLP010000003.1"/>
</dbReference>
<evidence type="ECO:0000313" key="4">
    <source>
        <dbReference type="Proteomes" id="UP000541347"/>
    </source>
</evidence>
<dbReference type="PANTHER" id="PTHR30469:SF33">
    <property type="entry name" value="SLR1207 PROTEIN"/>
    <property type="match status" value="1"/>
</dbReference>
<dbReference type="Gene3D" id="2.40.30.170">
    <property type="match status" value="1"/>
</dbReference>
<protein>
    <submittedName>
        <fullName evidence="3">Efflux RND transporter periplasmic adaptor subunit</fullName>
    </submittedName>
</protein>
<comment type="caution">
    <text evidence="3">The sequence shown here is derived from an EMBL/GenBank/DDBJ whole genome shotgun (WGS) entry which is preliminary data.</text>
</comment>
<dbReference type="InterPro" id="IPR058792">
    <property type="entry name" value="Beta-barrel_RND_2"/>
</dbReference>
<organism evidence="3 4">
    <name type="scientific">Pannonibacter tanglangensis</name>
    <dbReference type="NCBI Taxonomy" id="2750084"/>
    <lineage>
        <taxon>Bacteria</taxon>
        <taxon>Pseudomonadati</taxon>
        <taxon>Pseudomonadota</taxon>
        <taxon>Alphaproteobacteria</taxon>
        <taxon>Hyphomicrobiales</taxon>
        <taxon>Stappiaceae</taxon>
        <taxon>Pannonibacter</taxon>
    </lineage>
</organism>
<reference evidence="3 4" key="1">
    <citation type="submission" date="2020-01" db="EMBL/GenBank/DDBJ databases">
        <authorList>
            <person name="Peng S.Y."/>
            <person name="Li J."/>
            <person name="Wang M."/>
            <person name="Wang L."/>
            <person name="Wang C.Q."/>
            <person name="Wang J.R."/>
        </authorList>
    </citation>
    <scope>NUCLEOTIDE SEQUENCE [LARGE SCALE GENOMIC DNA]</scope>
    <source>
        <strain evidence="3 4">XCT-34</strain>
    </source>
</reference>
<evidence type="ECO:0000256" key="1">
    <source>
        <dbReference type="ARBA" id="ARBA00009477"/>
    </source>
</evidence>
<dbReference type="Gene3D" id="2.40.50.100">
    <property type="match status" value="1"/>
</dbReference>
<comment type="similarity">
    <text evidence="1">Belongs to the membrane fusion protein (MFP) (TC 8.A.1) family.</text>
</comment>
<dbReference type="SUPFAM" id="SSF111369">
    <property type="entry name" value="HlyD-like secretion proteins"/>
    <property type="match status" value="1"/>
</dbReference>
<dbReference type="Proteomes" id="UP000541347">
    <property type="component" value="Unassembled WGS sequence"/>
</dbReference>
<proteinExistence type="inferred from homology"/>
<keyword evidence="4" id="KW-1185">Reference proteome</keyword>
<accession>A0ABW9ZJE7</accession>
<dbReference type="Pfam" id="PF25954">
    <property type="entry name" value="Beta-barrel_RND_2"/>
    <property type="match status" value="1"/>
</dbReference>